<dbReference type="OrthoDB" id="300624at2157"/>
<evidence type="ECO:0000313" key="2">
    <source>
        <dbReference type="EMBL" id="ADV64481.1"/>
    </source>
</evidence>
<gene>
    <name evidence="2" type="ordered locus">Desmu_0162</name>
</gene>
<accession>E8R7I6</accession>
<reference evidence="3" key="1">
    <citation type="submission" date="2010-11" db="EMBL/GenBank/DDBJ databases">
        <title>The complete genome of Desulfurococcus mucosus DSM 2162.</title>
        <authorList>
            <consortium name="US DOE Joint Genome Institute (JGI-PGF)"/>
            <person name="Lucas S."/>
            <person name="Copeland A."/>
            <person name="Lapidus A."/>
            <person name="Bruce D."/>
            <person name="Goodwin L."/>
            <person name="Pitluck S."/>
            <person name="Kyrpides N."/>
            <person name="Mavromatis K."/>
            <person name="Pagani I."/>
            <person name="Ivanova N."/>
            <person name="Ovchinnikova G."/>
            <person name="Chertkov O."/>
            <person name="Held B."/>
            <person name="Brettin T."/>
            <person name="Detter J.C."/>
            <person name="Tapia R."/>
            <person name="Han C."/>
            <person name="Land M."/>
            <person name="Hauser L."/>
            <person name="Markowitz V."/>
            <person name="Cheng J.-F."/>
            <person name="Hugenholtz P."/>
            <person name="Woyke T."/>
            <person name="Wu D."/>
            <person name="Wirth R."/>
            <person name="Bilek Y."/>
            <person name="Hader T."/>
            <person name="Klenk H.-P."/>
            <person name="Eisen J.A."/>
        </authorList>
    </citation>
    <scope>NUCLEOTIDE SEQUENCE [LARGE SCALE GENOMIC DNA]</scope>
    <source>
        <strain evidence="3">ATCC 35584 / DSM 2162 / JCM 9187 / O7/1</strain>
    </source>
</reference>
<dbReference type="RefSeq" id="WP_013561703.1">
    <property type="nucleotide sequence ID" value="NC_014961.1"/>
</dbReference>
<protein>
    <submittedName>
        <fullName evidence="2">SufBD protein</fullName>
    </submittedName>
</protein>
<dbReference type="KEGG" id="dmu:Desmu_0162"/>
<dbReference type="GO" id="GO:0016226">
    <property type="term" value="P:iron-sulfur cluster assembly"/>
    <property type="evidence" value="ECO:0007669"/>
    <property type="project" value="InterPro"/>
</dbReference>
<dbReference type="STRING" id="765177.Desmu_0162"/>
<evidence type="ECO:0000259" key="1">
    <source>
        <dbReference type="Pfam" id="PF01458"/>
    </source>
</evidence>
<dbReference type="SUPFAM" id="SSF101960">
    <property type="entry name" value="Stabilizer of iron transporter SufD"/>
    <property type="match status" value="1"/>
</dbReference>
<reference evidence="2 3" key="2">
    <citation type="journal article" date="2011" name="Stand. Genomic Sci.">
        <title>Complete genome sequence of Desulfurococcus mucosus type strain (O7/1).</title>
        <authorList>
            <person name="Wirth R."/>
            <person name="Chertkov O."/>
            <person name="Held B."/>
            <person name="Lapidus A."/>
            <person name="Nolan M."/>
            <person name="Lucas S."/>
            <person name="Hammon N."/>
            <person name="Deshpande S."/>
            <person name="Cheng J.F."/>
            <person name="Tapia R."/>
            <person name="Han C."/>
            <person name="Goodwin L."/>
            <person name="Pitluck S."/>
            <person name="Liolios K."/>
            <person name="Ioanna P."/>
            <person name="Ivanova N."/>
            <person name="Mavromatis K."/>
            <person name="Mikhailova N."/>
            <person name="Pati A."/>
            <person name="Chen A."/>
            <person name="Palaniappan K."/>
            <person name="Land M."/>
            <person name="Hauser L."/>
            <person name="Chang Y.J."/>
            <person name="Jeffries C.D."/>
            <person name="Bilek Y."/>
            <person name="Hader T."/>
            <person name="Rohde M."/>
            <person name="Spring S."/>
            <person name="Sikorski J."/>
            <person name="Goker M."/>
            <person name="Woyke T."/>
            <person name="Bristow J."/>
            <person name="Eisen J.A."/>
            <person name="Markowitz V."/>
            <person name="Hugenholtz P."/>
            <person name="Kyrpides N.C."/>
            <person name="Klenk H.P."/>
        </authorList>
    </citation>
    <scope>NUCLEOTIDE SEQUENCE [LARGE SCALE GENOMIC DNA]</scope>
    <source>
        <strain evidence="3">ATCC 35584 / DSM 2162 / JCM 9187 / O7/1</strain>
    </source>
</reference>
<dbReference type="InterPro" id="IPR037284">
    <property type="entry name" value="SUF_FeS_clus_asmbl_SufBD_sf"/>
</dbReference>
<sequence length="335" mass="36309">MQLQTGDSPTIKRYIDKSVIEELARRILAREASLNTILTIEGSMSETKIYDPASSTAVFESLPSPLKPPAVYRVKSLGGESEIAVTGFREDSLNIGYIELILDKAGITVLRIQESRGSRFTGLRIIVADGVSHEVVILYESLRDAVDLSEIKVEQGDSSRLTLTAFFKPGSLMHVVAESRSGKGSALSKTMIIDAASGSRVELEDSSRINTPGSSVESYIKARLGGGSIAALRGKGVVARGAVDSKVVYGIESLITDTESKVYMHPFLEINTNRVAEARHYARNYIITLDKVFYMGTRGLDPGEATMLLIRGFMTMGLSGKAREIIAERIASKGP</sequence>
<evidence type="ECO:0000313" key="3">
    <source>
        <dbReference type="Proteomes" id="UP000001068"/>
    </source>
</evidence>
<name>E8R7I6_DESM0</name>
<keyword evidence="3" id="KW-1185">Reference proteome</keyword>
<dbReference type="HOGENOM" id="CLU_812865_0_0_2"/>
<proteinExistence type="predicted"/>
<dbReference type="Pfam" id="PF01458">
    <property type="entry name" value="SUFBD_core"/>
    <property type="match status" value="1"/>
</dbReference>
<feature type="domain" description="SUF system FeS cluster assembly SufBD core" evidence="1">
    <location>
        <begin position="121"/>
        <end position="313"/>
    </location>
</feature>
<dbReference type="GeneID" id="10152850"/>
<organism evidence="2 3">
    <name type="scientific">Desulfurococcus mucosus (strain ATCC 35584 / DSM 2162 / JCM 9187 / O7/1)</name>
    <dbReference type="NCBI Taxonomy" id="765177"/>
    <lineage>
        <taxon>Archaea</taxon>
        <taxon>Thermoproteota</taxon>
        <taxon>Thermoprotei</taxon>
        <taxon>Desulfurococcales</taxon>
        <taxon>Desulfurococcaceae</taxon>
        <taxon>Desulfurococcus</taxon>
    </lineage>
</organism>
<dbReference type="InterPro" id="IPR000825">
    <property type="entry name" value="SUF_FeS_clus_asmbl_SufBD_core"/>
</dbReference>
<dbReference type="EMBL" id="CP002363">
    <property type="protein sequence ID" value="ADV64481.1"/>
    <property type="molecule type" value="Genomic_DNA"/>
</dbReference>
<dbReference type="Proteomes" id="UP000001068">
    <property type="component" value="Chromosome"/>
</dbReference>
<dbReference type="eggNOG" id="arCOG01715">
    <property type="taxonomic scope" value="Archaea"/>
</dbReference>
<dbReference type="AlphaFoldDB" id="E8R7I6"/>